<name>A0A917J742_9SPHI</name>
<comment type="caution">
    <text evidence="2">The sequence shown here is derived from an EMBL/GenBank/DDBJ whole genome shotgun (WGS) entry which is preliminary data.</text>
</comment>
<dbReference type="RefSeq" id="WP_188414656.1">
    <property type="nucleotide sequence ID" value="NZ_BMDO01000002.1"/>
</dbReference>
<proteinExistence type="predicted"/>
<dbReference type="PANTHER" id="PTHR43233">
    <property type="entry name" value="FAMILY N-ACETYLTRANSFERASE, PUTATIVE (AFU_ORTHOLOGUE AFUA_6G03350)-RELATED"/>
    <property type="match status" value="1"/>
</dbReference>
<dbReference type="PROSITE" id="PS51186">
    <property type="entry name" value="GNAT"/>
    <property type="match status" value="1"/>
</dbReference>
<reference evidence="2" key="2">
    <citation type="submission" date="2020-09" db="EMBL/GenBank/DDBJ databases">
        <authorList>
            <person name="Sun Q."/>
            <person name="Sedlacek I."/>
        </authorList>
    </citation>
    <scope>NUCLEOTIDE SEQUENCE</scope>
    <source>
        <strain evidence="2">CCM 8711</strain>
    </source>
</reference>
<dbReference type="InterPro" id="IPR016181">
    <property type="entry name" value="Acyl_CoA_acyltransferase"/>
</dbReference>
<keyword evidence="3" id="KW-1185">Reference proteome</keyword>
<dbReference type="GO" id="GO:0016747">
    <property type="term" value="F:acyltransferase activity, transferring groups other than amino-acyl groups"/>
    <property type="evidence" value="ECO:0007669"/>
    <property type="project" value="InterPro"/>
</dbReference>
<dbReference type="InterPro" id="IPR000182">
    <property type="entry name" value="GNAT_dom"/>
</dbReference>
<dbReference type="SUPFAM" id="SSF55729">
    <property type="entry name" value="Acyl-CoA N-acyltransferases (Nat)"/>
    <property type="match status" value="1"/>
</dbReference>
<evidence type="ECO:0000313" key="2">
    <source>
        <dbReference type="EMBL" id="GGI49933.1"/>
    </source>
</evidence>
<dbReference type="CDD" id="cd04301">
    <property type="entry name" value="NAT_SF"/>
    <property type="match status" value="1"/>
</dbReference>
<dbReference type="AlphaFoldDB" id="A0A917J742"/>
<sequence length="132" mass="14539">MNITYRLDITPATSAVIEVYDSSGINRPTNDEARIAKMYANSDVVATAWDDEVLVGVARSVTDYCYCCYLSDLAVRSDYQNAGIGKKLIALTKEHLGDECMLLLVAAPSAANYYPKIGMDRISDAFTIKRKV</sequence>
<dbReference type="InterPro" id="IPR053144">
    <property type="entry name" value="Acetyltransferase_Butenolide"/>
</dbReference>
<evidence type="ECO:0000313" key="3">
    <source>
        <dbReference type="Proteomes" id="UP000662074"/>
    </source>
</evidence>
<gene>
    <name evidence="2" type="ORF">GCM10011425_11450</name>
</gene>
<dbReference type="Proteomes" id="UP000662074">
    <property type="component" value="Unassembled WGS sequence"/>
</dbReference>
<dbReference type="Gene3D" id="3.40.630.30">
    <property type="match status" value="1"/>
</dbReference>
<dbReference type="PANTHER" id="PTHR43233:SF1">
    <property type="entry name" value="FAMILY N-ACETYLTRANSFERASE, PUTATIVE (AFU_ORTHOLOGUE AFUA_6G03350)-RELATED"/>
    <property type="match status" value="1"/>
</dbReference>
<dbReference type="Pfam" id="PF00583">
    <property type="entry name" value="Acetyltransf_1"/>
    <property type="match status" value="1"/>
</dbReference>
<reference evidence="2" key="1">
    <citation type="journal article" date="2014" name="Int. J. Syst. Evol. Microbiol.">
        <title>Complete genome sequence of Corynebacterium casei LMG S-19264T (=DSM 44701T), isolated from a smear-ripened cheese.</title>
        <authorList>
            <consortium name="US DOE Joint Genome Institute (JGI-PGF)"/>
            <person name="Walter F."/>
            <person name="Albersmeier A."/>
            <person name="Kalinowski J."/>
            <person name="Ruckert C."/>
        </authorList>
    </citation>
    <scope>NUCLEOTIDE SEQUENCE</scope>
    <source>
        <strain evidence="2">CCM 8711</strain>
    </source>
</reference>
<accession>A0A917J742</accession>
<protein>
    <submittedName>
        <fullName evidence="2">N-acetyltransferase</fullName>
    </submittedName>
</protein>
<evidence type="ECO:0000259" key="1">
    <source>
        <dbReference type="PROSITE" id="PS51186"/>
    </source>
</evidence>
<organism evidence="2 3">
    <name type="scientific">Mucilaginibacter galii</name>
    <dbReference type="NCBI Taxonomy" id="2005073"/>
    <lineage>
        <taxon>Bacteria</taxon>
        <taxon>Pseudomonadati</taxon>
        <taxon>Bacteroidota</taxon>
        <taxon>Sphingobacteriia</taxon>
        <taxon>Sphingobacteriales</taxon>
        <taxon>Sphingobacteriaceae</taxon>
        <taxon>Mucilaginibacter</taxon>
    </lineage>
</organism>
<feature type="domain" description="N-acetyltransferase" evidence="1">
    <location>
        <begin position="7"/>
        <end position="132"/>
    </location>
</feature>
<dbReference type="EMBL" id="BMDO01000002">
    <property type="protein sequence ID" value="GGI49933.1"/>
    <property type="molecule type" value="Genomic_DNA"/>
</dbReference>